<dbReference type="PANTHER" id="PTHR30451:SF21">
    <property type="entry name" value="FIMBRIAL USHER DOMAIN-CONTAINING PROTEIN YDET-RELATED"/>
    <property type="match status" value="1"/>
</dbReference>
<dbReference type="InterPro" id="IPR042186">
    <property type="entry name" value="FimD_plug_dom"/>
</dbReference>
<sequence length="818" mass="87937">MALLTGSGITPLTATADGDKAVFNNEFLHLGGGPQQVDLSVFAFGNRVLPGRYQATIAVNGERFEKEDIDMVASSEDVDATPCLTRAQLARWNINTAAFESISKAAEDACIDIAEAIPQASAQFNVATQTLEISVPQAAMLRRARGTVPVDQLDNGTTALMFNYQLNGNHDHLNQQSSLYANISAGFNVGPWRFRNLSTFNRDHHGSRFESRTAYAERALLGLHSRLTIGDTYTTGIGVDSFGLRGVQLQTDETMRPDSMRGYAPSVRGIARTSAEVTIRQNGYVINKVYVPPGPFVIDDLYATPGAGDLEITIIEADGATTRYTQPYAALPTLVRDGLVNYSVAVGRYRDSSLSNGPYVGQGMVAYGLTSDVTLYGSAILSGIYGAVAAGTGLNLKNFGALAIDITRTHVYSPNAPRVSGSALRLTYAKSLPGYGTHFRMVSTRYMTEGYRSFAQAAHENSRGWKYQGNLRTELSASIAQQFGAYGSLYATATRQAYRDSRGTDTLLQVSYATSIRKATTSINYNEISNGQSPRKERQVLLNVSMPLGQSATSAAYQLRGDGNGNMNHQASLFGSLLAGKNLSYTAQLAKSTRGPHNAYGSLYYQGSKGNIGVSHNEGSNSRQSQISVGGGMIVDRQGPLFSQPLGETVGIIEVPEAAGVMVDGYPGVTTDSNGRAVVPSLVPYRRNRISVDATQTAKDNVDLVESAVSVAPTRGAVTYSVLRADVGMRMFARLRSPDGEDVPFGAMVQDQDGQEKGAVGPMGRVFLSGMKDGPVEYSATWGNSAEKRCSFTVEPALLQKDNEEQMMDVVCNNREPQ</sequence>
<feature type="domain" description="PapC-like C-terminal" evidence="11">
    <location>
        <begin position="734"/>
        <end position="793"/>
    </location>
</feature>
<dbReference type="EMBL" id="CABVLY010000017">
    <property type="protein sequence ID" value="VVU51553.1"/>
    <property type="molecule type" value="Genomic_DNA"/>
</dbReference>
<evidence type="ECO:0000313" key="13">
    <source>
        <dbReference type="EMBL" id="VVU51553.1"/>
    </source>
</evidence>
<accession>A0A6P2GCX0</accession>
<dbReference type="Gene3D" id="2.60.40.2610">
    <property type="entry name" value="Outer membrane usher protein FimD, plug domain"/>
    <property type="match status" value="1"/>
</dbReference>
<dbReference type="FunFam" id="2.60.40.3110:FF:000001">
    <property type="entry name" value="Putative fimbrial outer membrane usher"/>
    <property type="match status" value="1"/>
</dbReference>
<evidence type="ECO:0000256" key="8">
    <source>
        <dbReference type="ARBA" id="ARBA00023136"/>
    </source>
</evidence>
<protein>
    <submittedName>
        <fullName evidence="13">Fimbrial usher protein</fullName>
    </submittedName>
</protein>
<dbReference type="AlphaFoldDB" id="A0A6P2GCX0"/>
<dbReference type="InterPro" id="IPR018030">
    <property type="entry name" value="Fimbrial_membr_usher_CS"/>
</dbReference>
<comment type="subcellular location">
    <subcellularLocation>
        <location evidence="1 10">Cell outer membrane</location>
        <topology evidence="1 10">Multi-pass membrane protein</topology>
    </subcellularLocation>
</comment>
<dbReference type="InterPro" id="IPR025949">
    <property type="entry name" value="PapC-like_C"/>
</dbReference>
<dbReference type="Gene3D" id="3.10.20.410">
    <property type="match status" value="1"/>
</dbReference>
<dbReference type="GO" id="GO:0009279">
    <property type="term" value="C:cell outer membrane"/>
    <property type="evidence" value="ECO:0007669"/>
    <property type="project" value="UniProtKB-SubCell"/>
</dbReference>
<dbReference type="Pfam" id="PF00577">
    <property type="entry name" value="Usher"/>
    <property type="match status" value="1"/>
</dbReference>
<dbReference type="SUPFAM" id="SSF141729">
    <property type="entry name" value="FimD N-terminal domain-like"/>
    <property type="match status" value="1"/>
</dbReference>
<evidence type="ECO:0000259" key="11">
    <source>
        <dbReference type="Pfam" id="PF13953"/>
    </source>
</evidence>
<keyword evidence="4" id="KW-1134">Transmembrane beta strand</keyword>
<comment type="similarity">
    <text evidence="2 10">Belongs to the fimbrial export usher family.</text>
</comment>
<evidence type="ECO:0000256" key="4">
    <source>
        <dbReference type="ARBA" id="ARBA00022452"/>
    </source>
</evidence>
<evidence type="ECO:0000256" key="6">
    <source>
        <dbReference type="ARBA" id="ARBA00022692"/>
    </source>
</evidence>
<dbReference type="Pfam" id="PF13953">
    <property type="entry name" value="PapC_C"/>
    <property type="match status" value="1"/>
</dbReference>
<keyword evidence="3 10" id="KW-0813">Transport</keyword>
<evidence type="ECO:0000256" key="1">
    <source>
        <dbReference type="ARBA" id="ARBA00004571"/>
    </source>
</evidence>
<organism evidence="13 14">
    <name type="scientific">Burkholderia anthina</name>
    <dbReference type="NCBI Taxonomy" id="179879"/>
    <lineage>
        <taxon>Bacteria</taxon>
        <taxon>Pseudomonadati</taxon>
        <taxon>Pseudomonadota</taxon>
        <taxon>Betaproteobacteria</taxon>
        <taxon>Burkholderiales</taxon>
        <taxon>Burkholderiaceae</taxon>
        <taxon>Burkholderia</taxon>
        <taxon>Burkholderia cepacia complex</taxon>
    </lineage>
</organism>
<dbReference type="InterPro" id="IPR000015">
    <property type="entry name" value="Fimb_usher"/>
</dbReference>
<reference evidence="13 14" key="1">
    <citation type="submission" date="2019-09" db="EMBL/GenBank/DDBJ databases">
        <authorList>
            <person name="Depoorter E."/>
        </authorList>
    </citation>
    <scope>NUCLEOTIDE SEQUENCE [LARGE SCALE GENOMIC DNA]</scope>
    <source>
        <strain evidence="13">LMG 20980</strain>
    </source>
</reference>
<proteinExistence type="inferred from homology"/>
<keyword evidence="8 10" id="KW-0472">Membrane</keyword>
<name>A0A6P2GCX0_9BURK</name>
<evidence type="ECO:0000256" key="7">
    <source>
        <dbReference type="ARBA" id="ARBA00022729"/>
    </source>
</evidence>
<feature type="domain" description="PapC N-terminal" evidence="12">
    <location>
        <begin position="23"/>
        <end position="168"/>
    </location>
</feature>
<dbReference type="Gene3D" id="2.60.40.3110">
    <property type="match status" value="1"/>
</dbReference>
<evidence type="ECO:0000256" key="10">
    <source>
        <dbReference type="RuleBase" id="RU003884"/>
    </source>
</evidence>
<keyword evidence="5 10" id="KW-1029">Fimbrium biogenesis</keyword>
<dbReference type="Pfam" id="PF13954">
    <property type="entry name" value="PapC_N"/>
    <property type="match status" value="1"/>
</dbReference>
<evidence type="ECO:0000256" key="2">
    <source>
        <dbReference type="ARBA" id="ARBA00008064"/>
    </source>
</evidence>
<dbReference type="InterPro" id="IPR043142">
    <property type="entry name" value="PapC-like_C_sf"/>
</dbReference>
<dbReference type="Proteomes" id="UP000494201">
    <property type="component" value="Unassembled WGS sequence"/>
</dbReference>
<keyword evidence="6 10" id="KW-0812">Transmembrane</keyword>
<evidence type="ECO:0000256" key="3">
    <source>
        <dbReference type="ARBA" id="ARBA00022448"/>
    </source>
</evidence>
<evidence type="ECO:0000259" key="12">
    <source>
        <dbReference type="Pfam" id="PF13954"/>
    </source>
</evidence>
<dbReference type="Gene3D" id="2.60.40.2070">
    <property type="match status" value="1"/>
</dbReference>
<dbReference type="InterPro" id="IPR025885">
    <property type="entry name" value="PapC_N"/>
</dbReference>
<dbReference type="InterPro" id="IPR037224">
    <property type="entry name" value="PapC_N_sf"/>
</dbReference>
<evidence type="ECO:0000313" key="14">
    <source>
        <dbReference type="Proteomes" id="UP000494201"/>
    </source>
</evidence>
<keyword evidence="7" id="KW-0732">Signal</keyword>
<evidence type="ECO:0000256" key="5">
    <source>
        <dbReference type="ARBA" id="ARBA00022558"/>
    </source>
</evidence>
<evidence type="ECO:0000256" key="9">
    <source>
        <dbReference type="ARBA" id="ARBA00023237"/>
    </source>
</evidence>
<dbReference type="GO" id="GO:0015473">
    <property type="term" value="F:fimbrial usher porin activity"/>
    <property type="evidence" value="ECO:0007669"/>
    <property type="project" value="InterPro"/>
</dbReference>
<dbReference type="PANTHER" id="PTHR30451">
    <property type="entry name" value="OUTER MEMBRANE USHER PROTEIN"/>
    <property type="match status" value="1"/>
</dbReference>
<keyword evidence="9 10" id="KW-0998">Cell outer membrane</keyword>
<gene>
    <name evidence="13" type="ORF">BAN20980_04275</name>
</gene>
<dbReference type="PROSITE" id="PS01151">
    <property type="entry name" value="FIMBRIAL_USHER"/>
    <property type="match status" value="1"/>
</dbReference>
<dbReference type="GO" id="GO:0009297">
    <property type="term" value="P:pilus assembly"/>
    <property type="evidence" value="ECO:0007669"/>
    <property type="project" value="InterPro"/>
</dbReference>